<dbReference type="Pfam" id="PF02229">
    <property type="entry name" value="PC4"/>
    <property type="match status" value="1"/>
</dbReference>
<organism evidence="2 3">
    <name type="scientific">Sporolactobacillus shoreicorticis</name>
    <dbReference type="NCBI Taxonomy" id="1923877"/>
    <lineage>
        <taxon>Bacteria</taxon>
        <taxon>Bacillati</taxon>
        <taxon>Bacillota</taxon>
        <taxon>Bacilli</taxon>
        <taxon>Bacillales</taxon>
        <taxon>Sporolactobacillaceae</taxon>
        <taxon>Sporolactobacillus</taxon>
    </lineage>
</organism>
<comment type="caution">
    <text evidence="2">The sequence shown here is derived from an EMBL/GenBank/DDBJ whole genome shotgun (WGS) entry which is preliminary data.</text>
</comment>
<accession>A0ABW5S715</accession>
<dbReference type="InterPro" id="IPR003173">
    <property type="entry name" value="PC4_C"/>
</dbReference>
<sequence length="91" mass="10205">MADSNSEVTFNIIEHFGVLATENSGWTKEFNYVSWNSREAKYDIRSWAPDKTKMGRGITLTGIECDNLKGLLNKHGSQFTNLSETSQTAQS</sequence>
<gene>
    <name evidence="2" type="ORF">ACFSUE_14990</name>
</gene>
<feature type="domain" description="Transcriptional coactivator p15 (PC4) C-terminal" evidence="1">
    <location>
        <begin position="23"/>
        <end position="69"/>
    </location>
</feature>
<dbReference type="Proteomes" id="UP001597399">
    <property type="component" value="Unassembled WGS sequence"/>
</dbReference>
<evidence type="ECO:0000259" key="1">
    <source>
        <dbReference type="Pfam" id="PF02229"/>
    </source>
</evidence>
<evidence type="ECO:0000313" key="3">
    <source>
        <dbReference type="Proteomes" id="UP001597399"/>
    </source>
</evidence>
<evidence type="ECO:0000313" key="2">
    <source>
        <dbReference type="EMBL" id="MFD2694922.1"/>
    </source>
</evidence>
<name>A0ABW5S715_9BACL</name>
<reference evidence="3" key="1">
    <citation type="journal article" date="2019" name="Int. J. Syst. Evol. Microbiol.">
        <title>The Global Catalogue of Microorganisms (GCM) 10K type strain sequencing project: providing services to taxonomists for standard genome sequencing and annotation.</title>
        <authorList>
            <consortium name="The Broad Institute Genomics Platform"/>
            <consortium name="The Broad Institute Genome Sequencing Center for Infectious Disease"/>
            <person name="Wu L."/>
            <person name="Ma J."/>
        </authorList>
    </citation>
    <scope>NUCLEOTIDE SEQUENCE [LARGE SCALE GENOMIC DNA]</scope>
    <source>
        <strain evidence="3">TISTR 2466</strain>
    </source>
</reference>
<dbReference type="EMBL" id="JBHUMQ010000033">
    <property type="protein sequence ID" value="MFD2694922.1"/>
    <property type="molecule type" value="Genomic_DNA"/>
</dbReference>
<proteinExistence type="predicted"/>
<protein>
    <submittedName>
        <fullName evidence="2">YdbC family protein</fullName>
    </submittedName>
</protein>
<keyword evidence="3" id="KW-1185">Reference proteome</keyword>
<dbReference type="RefSeq" id="WP_253062739.1">
    <property type="nucleotide sequence ID" value="NZ_JAMXWM010000015.1"/>
</dbReference>
<dbReference type="Gene3D" id="2.30.31.70">
    <property type="match status" value="1"/>
</dbReference>